<dbReference type="InterPro" id="IPR026992">
    <property type="entry name" value="DIOX_N"/>
</dbReference>
<keyword evidence="3 5" id="KW-0560">Oxidoreductase</keyword>
<evidence type="ECO:0000256" key="4">
    <source>
        <dbReference type="ARBA" id="ARBA00023004"/>
    </source>
</evidence>
<keyword evidence="8" id="KW-1185">Reference proteome</keyword>
<evidence type="ECO:0000313" key="7">
    <source>
        <dbReference type="EMBL" id="PWN45687.1"/>
    </source>
</evidence>
<feature type="domain" description="Fe2OG dioxygenase" evidence="6">
    <location>
        <begin position="221"/>
        <end position="321"/>
    </location>
</feature>
<keyword evidence="2 5" id="KW-0479">Metal-binding</keyword>
<dbReference type="InterPro" id="IPR005123">
    <property type="entry name" value="Oxoglu/Fe-dep_dioxygenase_dom"/>
</dbReference>
<dbReference type="EMBL" id="KZ819354">
    <property type="protein sequence ID" value="PWN45687.1"/>
    <property type="molecule type" value="Genomic_DNA"/>
</dbReference>
<dbReference type="Pfam" id="PF14226">
    <property type="entry name" value="DIOX_N"/>
    <property type="match status" value="1"/>
</dbReference>
<evidence type="ECO:0000256" key="5">
    <source>
        <dbReference type="RuleBase" id="RU003682"/>
    </source>
</evidence>
<dbReference type="RefSeq" id="XP_025372847.1">
    <property type="nucleotide sequence ID" value="XM_025512887.1"/>
</dbReference>
<dbReference type="SUPFAM" id="SSF51197">
    <property type="entry name" value="Clavaminate synthase-like"/>
    <property type="match status" value="1"/>
</dbReference>
<dbReference type="InterPro" id="IPR027443">
    <property type="entry name" value="IPNS-like_sf"/>
</dbReference>
<accession>A0A316W722</accession>
<dbReference type="PANTHER" id="PTHR10209">
    <property type="entry name" value="OXIDOREDUCTASE, 2OG-FE II OXYGENASE FAMILY PROTEIN"/>
    <property type="match status" value="1"/>
</dbReference>
<dbReference type="Gene3D" id="2.60.120.330">
    <property type="entry name" value="B-lactam Antibiotic, Isopenicillin N Synthase, Chain"/>
    <property type="match status" value="1"/>
</dbReference>
<dbReference type="AlphaFoldDB" id="A0A316W722"/>
<dbReference type="OrthoDB" id="288590at2759"/>
<reference evidence="7 8" key="1">
    <citation type="journal article" date="2018" name="Mol. Biol. Evol.">
        <title>Broad Genomic Sampling Reveals a Smut Pathogenic Ancestry of the Fungal Clade Ustilaginomycotina.</title>
        <authorList>
            <person name="Kijpornyongpan T."/>
            <person name="Mondo S.J."/>
            <person name="Barry K."/>
            <person name="Sandor L."/>
            <person name="Lee J."/>
            <person name="Lipzen A."/>
            <person name="Pangilinan J."/>
            <person name="LaButti K."/>
            <person name="Hainaut M."/>
            <person name="Henrissat B."/>
            <person name="Grigoriev I.V."/>
            <person name="Spatafora J.W."/>
            <person name="Aime M.C."/>
        </authorList>
    </citation>
    <scope>NUCLEOTIDE SEQUENCE [LARGE SCALE GENOMIC DNA]</scope>
    <source>
        <strain evidence="7 8">MCA 4658</strain>
    </source>
</reference>
<gene>
    <name evidence="7" type="ORF">IE81DRAFT_319988</name>
</gene>
<sequence>MAPVAELSSAIAHTTASGAAPKKPNWFSTGSLETHDDGSHILHWSDWSAGSSSSSSSAATSESRREVFLASLRRCMTSTGFFYLDGSPLESLREELFRVTAAVFASPESERSQILMVDSPHFRGYSPLYEEQTQGKADQRDQIDYGPQVEGRPKAEFAPHRLLGPNQFLPDHVLPGHQSVILQYTRRAQELSDQLTTALELALGAPQNALHQFMKSEQDDSYFRMKTIRYPNARGGGDQGVGAHKDGGWLTLLATMPAKGLQVQLASGDWVDVPHRTGAIIVNAGQQIERVTRGLLVAATHRVFADPTVGERLSAPFFSMPALSKVVRPLPLDSLSPQFRAAFEAAKAARGGDDVKSDVPRGDLWGGEEEPFGELAWRGITRSHSQVVDRWHRDVVPPTAS</sequence>
<proteinExistence type="inferred from homology"/>
<dbReference type="Proteomes" id="UP000245783">
    <property type="component" value="Unassembled WGS sequence"/>
</dbReference>
<dbReference type="GO" id="GO:0046872">
    <property type="term" value="F:metal ion binding"/>
    <property type="evidence" value="ECO:0007669"/>
    <property type="project" value="UniProtKB-KW"/>
</dbReference>
<evidence type="ECO:0000256" key="1">
    <source>
        <dbReference type="ARBA" id="ARBA00008056"/>
    </source>
</evidence>
<dbReference type="GeneID" id="37034757"/>
<dbReference type="PROSITE" id="PS51471">
    <property type="entry name" value="FE2OG_OXY"/>
    <property type="match status" value="1"/>
</dbReference>
<dbReference type="STRING" id="1522189.A0A316W722"/>
<dbReference type="GO" id="GO:0016491">
    <property type="term" value="F:oxidoreductase activity"/>
    <property type="evidence" value="ECO:0007669"/>
    <property type="project" value="UniProtKB-KW"/>
</dbReference>
<name>A0A316W722_9BASI</name>
<evidence type="ECO:0000259" key="6">
    <source>
        <dbReference type="PROSITE" id="PS51471"/>
    </source>
</evidence>
<dbReference type="Pfam" id="PF03171">
    <property type="entry name" value="2OG-FeII_Oxy"/>
    <property type="match status" value="1"/>
</dbReference>
<comment type="similarity">
    <text evidence="1 5">Belongs to the iron/ascorbate-dependent oxidoreductase family.</text>
</comment>
<keyword evidence="4 5" id="KW-0408">Iron</keyword>
<dbReference type="InterPro" id="IPR044861">
    <property type="entry name" value="IPNS-like_FE2OG_OXY"/>
</dbReference>
<dbReference type="PANTHER" id="PTHR10209:SF885">
    <property type="entry name" value="2OG-FE(II) OXYGENASE FAMILY, PUTATIVE (AFU_ORTHOLOGUE AFUA_2G00750)-RELATED"/>
    <property type="match status" value="1"/>
</dbReference>
<evidence type="ECO:0000256" key="2">
    <source>
        <dbReference type="ARBA" id="ARBA00022723"/>
    </source>
</evidence>
<evidence type="ECO:0000256" key="3">
    <source>
        <dbReference type="ARBA" id="ARBA00023002"/>
    </source>
</evidence>
<protein>
    <submittedName>
        <fullName evidence="7">Clavaminate synthase-like protein</fullName>
    </submittedName>
</protein>
<evidence type="ECO:0000313" key="8">
    <source>
        <dbReference type="Proteomes" id="UP000245783"/>
    </source>
</evidence>
<dbReference type="InParanoid" id="A0A316W722"/>
<organism evidence="7 8">
    <name type="scientific">Ceraceosorus guamensis</name>
    <dbReference type="NCBI Taxonomy" id="1522189"/>
    <lineage>
        <taxon>Eukaryota</taxon>
        <taxon>Fungi</taxon>
        <taxon>Dikarya</taxon>
        <taxon>Basidiomycota</taxon>
        <taxon>Ustilaginomycotina</taxon>
        <taxon>Exobasidiomycetes</taxon>
        <taxon>Ceraceosorales</taxon>
        <taxon>Ceraceosoraceae</taxon>
        <taxon>Ceraceosorus</taxon>
    </lineage>
</organism>